<feature type="domain" description="GapR-like DNA-binding" evidence="3">
    <location>
        <begin position="17"/>
        <end position="88"/>
    </location>
</feature>
<organism evidence="4 5">
    <name type="scientific">Elioraea tepida</name>
    <dbReference type="NCBI Taxonomy" id="2843330"/>
    <lineage>
        <taxon>Bacteria</taxon>
        <taxon>Pseudomonadati</taxon>
        <taxon>Pseudomonadota</taxon>
        <taxon>Alphaproteobacteria</taxon>
        <taxon>Acetobacterales</taxon>
        <taxon>Elioraeaceae</taxon>
        <taxon>Elioraea</taxon>
    </lineage>
</organism>
<evidence type="ECO:0000313" key="4">
    <source>
        <dbReference type="EMBL" id="QXM23803.1"/>
    </source>
</evidence>
<dbReference type="KEGG" id="elio:KO353_10875"/>
<protein>
    <recommendedName>
        <fullName evidence="1">UPF0335 protein KO353_10875</fullName>
    </recommendedName>
</protein>
<dbReference type="HAMAP" id="MF_00797">
    <property type="entry name" value="UPF0335"/>
    <property type="match status" value="1"/>
</dbReference>
<dbReference type="AlphaFoldDB" id="A0A975U110"/>
<name>A0A975U110_9PROT</name>
<reference evidence="4" key="1">
    <citation type="submission" date="2021-06" db="EMBL/GenBank/DDBJ databases">
        <title>Elioraea tepida, sp. nov., a moderately thermophilic aerobic anoxygenic phototrophic bacterium isolated from an alkaline siliceous hot spring mat community in Yellowstone National Park, WY, USA.</title>
        <authorList>
            <person name="Saini M.K."/>
            <person name="Yoshida S."/>
            <person name="Sebastian A."/>
            <person name="Hirose S."/>
            <person name="Hara E."/>
            <person name="Tamaki H."/>
            <person name="Soulier N.T."/>
            <person name="Albert I."/>
            <person name="Hanada S."/>
            <person name="Bryant D.A."/>
            <person name="Tank M."/>
        </authorList>
    </citation>
    <scope>NUCLEOTIDE SEQUENCE</scope>
    <source>
        <strain evidence="4">MS-P2</strain>
    </source>
</reference>
<dbReference type="EMBL" id="CP076448">
    <property type="protein sequence ID" value="QXM23803.1"/>
    <property type="molecule type" value="Genomic_DNA"/>
</dbReference>
<feature type="coiled-coil region" evidence="2">
    <location>
        <begin position="14"/>
        <end position="86"/>
    </location>
</feature>
<gene>
    <name evidence="4" type="ORF">KO353_10875</name>
</gene>
<evidence type="ECO:0000256" key="1">
    <source>
        <dbReference type="HAMAP-Rule" id="MF_00797"/>
    </source>
</evidence>
<dbReference type="InterPro" id="IPR018753">
    <property type="entry name" value="GapR-like"/>
</dbReference>
<sequence>MAKAAEKRAENETYGIAADRLRSLVERIERLEEERKALAGDIRDIYAEAKSAGFDVKVLRQVIRLRRQDQAELEEQETLLDLYKRALGMA</sequence>
<dbReference type="Pfam" id="PF10073">
    <property type="entry name" value="GapR_DNA-bd"/>
    <property type="match status" value="1"/>
</dbReference>
<dbReference type="NCBIfam" id="NF010247">
    <property type="entry name" value="PRK13694.1"/>
    <property type="match status" value="1"/>
</dbReference>
<dbReference type="InterPro" id="IPR046367">
    <property type="entry name" value="GapR-like_DNA-bd"/>
</dbReference>
<dbReference type="RefSeq" id="WP_218284713.1">
    <property type="nucleotide sequence ID" value="NZ_CP076448.1"/>
</dbReference>
<comment type="similarity">
    <text evidence="1">Belongs to the UPF0335 family.</text>
</comment>
<dbReference type="Proteomes" id="UP000694001">
    <property type="component" value="Chromosome"/>
</dbReference>
<evidence type="ECO:0000313" key="5">
    <source>
        <dbReference type="Proteomes" id="UP000694001"/>
    </source>
</evidence>
<dbReference type="GO" id="GO:0003677">
    <property type="term" value="F:DNA binding"/>
    <property type="evidence" value="ECO:0007669"/>
    <property type="project" value="InterPro"/>
</dbReference>
<keyword evidence="2" id="KW-0175">Coiled coil</keyword>
<evidence type="ECO:0000259" key="3">
    <source>
        <dbReference type="Pfam" id="PF10073"/>
    </source>
</evidence>
<accession>A0A975U110</accession>
<evidence type="ECO:0000256" key="2">
    <source>
        <dbReference type="SAM" id="Coils"/>
    </source>
</evidence>
<proteinExistence type="inferred from homology"/>
<keyword evidence="5" id="KW-1185">Reference proteome</keyword>